<accession>A0A0G1KLN3</accession>
<protein>
    <submittedName>
        <fullName evidence="2">Uncharacterized protein</fullName>
    </submittedName>
</protein>
<keyword evidence="1" id="KW-1133">Transmembrane helix</keyword>
<comment type="caution">
    <text evidence="2">The sequence shown here is derived from an EMBL/GenBank/DDBJ whole genome shotgun (WGS) entry which is preliminary data.</text>
</comment>
<dbReference type="Proteomes" id="UP000034172">
    <property type="component" value="Unassembled WGS sequence"/>
</dbReference>
<dbReference type="AlphaFoldDB" id="A0A0G1KLN3"/>
<evidence type="ECO:0000313" key="3">
    <source>
        <dbReference type="Proteomes" id="UP000034172"/>
    </source>
</evidence>
<gene>
    <name evidence="2" type="ORF">UW41_C0016G0001</name>
</gene>
<dbReference type="STRING" id="1618392.UW41_C0016G0001"/>
<proteinExistence type="predicted"/>
<evidence type="ECO:0000256" key="1">
    <source>
        <dbReference type="SAM" id="Phobius"/>
    </source>
</evidence>
<name>A0A0G1KLN3_9BACT</name>
<evidence type="ECO:0000313" key="2">
    <source>
        <dbReference type="EMBL" id="KKT48864.1"/>
    </source>
</evidence>
<organism evidence="2 3">
    <name type="scientific">Candidatus Collierbacteria bacterium GW2011_GWC2_44_18</name>
    <dbReference type="NCBI Taxonomy" id="1618392"/>
    <lineage>
        <taxon>Bacteria</taxon>
        <taxon>Candidatus Collieribacteriota</taxon>
    </lineage>
</organism>
<keyword evidence="1" id="KW-0472">Membrane</keyword>
<reference evidence="2 3" key="1">
    <citation type="journal article" date="2015" name="Nature">
        <title>rRNA introns, odd ribosomes, and small enigmatic genomes across a large radiation of phyla.</title>
        <authorList>
            <person name="Brown C.T."/>
            <person name="Hug L.A."/>
            <person name="Thomas B.C."/>
            <person name="Sharon I."/>
            <person name="Castelle C.J."/>
            <person name="Singh A."/>
            <person name="Wilkins M.J."/>
            <person name="Williams K.H."/>
            <person name="Banfield J.F."/>
        </authorList>
    </citation>
    <scope>NUCLEOTIDE SEQUENCE [LARGE SCALE GENOMIC DNA]</scope>
</reference>
<dbReference type="EMBL" id="LCIE01000016">
    <property type="protein sequence ID" value="KKT48864.1"/>
    <property type="molecule type" value="Genomic_DNA"/>
</dbReference>
<sequence length="57" mass="6360">MSADPFVIFGVLLAVLAVVFIIVLVRSSRHNGHFALVKVEIMFDSSAKSRTIRICKR</sequence>
<keyword evidence="1" id="KW-0812">Transmembrane</keyword>
<feature type="transmembrane region" description="Helical" evidence="1">
    <location>
        <begin position="6"/>
        <end position="25"/>
    </location>
</feature>